<dbReference type="PANTHER" id="PTHR42920:SF5">
    <property type="entry name" value="EAMA DOMAIN-CONTAINING PROTEIN"/>
    <property type="match status" value="1"/>
</dbReference>
<feature type="transmembrane region" description="Helical" evidence="6">
    <location>
        <begin position="12"/>
        <end position="30"/>
    </location>
</feature>
<sequence length="295" mass="30422">MLAHKLRADGLLMLTALIWGAAFVAQRMGMDHVGPFTFNAVRFALGALALAPLIWWMKNARRREGGGEGVSTGRIVRCGALAGCVLFAGAALQQVGIVHTTAGKAGFITGLYVVMVPLFGLALGNRAGLGTWIGALGAAVGLYLLSVNEDFTIAYGDVLELIGAVFWAGHVLLIGRLSPGMDGVDAVRLAATQFVVCSLFSLGAALAFEPVSLAGISAATVPILYGGLMSVGVAYTLQVVAQRDADPAHAAIILSLEAVFAAVAGYFLLGEVLALRALIGCGLMLGGMVLSQLRP</sequence>
<dbReference type="OrthoDB" id="9804865at2"/>
<dbReference type="AlphaFoldDB" id="A0A239A719"/>
<feature type="transmembrane region" description="Helical" evidence="6">
    <location>
        <begin position="186"/>
        <end position="208"/>
    </location>
</feature>
<organism evidence="8 9">
    <name type="scientific">Humidesulfovibrio mexicanus</name>
    <dbReference type="NCBI Taxonomy" id="147047"/>
    <lineage>
        <taxon>Bacteria</taxon>
        <taxon>Pseudomonadati</taxon>
        <taxon>Thermodesulfobacteriota</taxon>
        <taxon>Desulfovibrionia</taxon>
        <taxon>Desulfovibrionales</taxon>
        <taxon>Desulfovibrionaceae</taxon>
        <taxon>Humidesulfovibrio</taxon>
    </lineage>
</organism>
<dbReference type="InterPro" id="IPR000620">
    <property type="entry name" value="EamA_dom"/>
</dbReference>
<feature type="transmembrane region" description="Helical" evidence="6">
    <location>
        <begin position="153"/>
        <end position="174"/>
    </location>
</feature>
<dbReference type="EMBL" id="FZOC01000003">
    <property type="protein sequence ID" value="SNR91466.1"/>
    <property type="molecule type" value="Genomic_DNA"/>
</dbReference>
<keyword evidence="9" id="KW-1185">Reference proteome</keyword>
<evidence type="ECO:0000256" key="6">
    <source>
        <dbReference type="SAM" id="Phobius"/>
    </source>
</evidence>
<keyword evidence="2" id="KW-1003">Cell membrane</keyword>
<feature type="transmembrane region" description="Helical" evidence="6">
    <location>
        <begin position="36"/>
        <end position="57"/>
    </location>
</feature>
<evidence type="ECO:0000256" key="5">
    <source>
        <dbReference type="ARBA" id="ARBA00023136"/>
    </source>
</evidence>
<evidence type="ECO:0000256" key="4">
    <source>
        <dbReference type="ARBA" id="ARBA00022989"/>
    </source>
</evidence>
<evidence type="ECO:0000313" key="9">
    <source>
        <dbReference type="Proteomes" id="UP000198324"/>
    </source>
</evidence>
<protein>
    <submittedName>
        <fullName evidence="8">EamA-like transporter family protein</fullName>
    </submittedName>
</protein>
<evidence type="ECO:0000256" key="3">
    <source>
        <dbReference type="ARBA" id="ARBA00022692"/>
    </source>
</evidence>
<keyword evidence="4 6" id="KW-1133">Transmembrane helix</keyword>
<evidence type="ECO:0000259" key="7">
    <source>
        <dbReference type="Pfam" id="PF00892"/>
    </source>
</evidence>
<evidence type="ECO:0000313" key="8">
    <source>
        <dbReference type="EMBL" id="SNR91466.1"/>
    </source>
</evidence>
<comment type="subcellular location">
    <subcellularLocation>
        <location evidence="1">Cell membrane</location>
        <topology evidence="1">Multi-pass membrane protein</topology>
    </subcellularLocation>
</comment>
<dbReference type="RefSeq" id="WP_089274032.1">
    <property type="nucleotide sequence ID" value="NZ_FZOC01000003.1"/>
</dbReference>
<dbReference type="Proteomes" id="UP000198324">
    <property type="component" value="Unassembled WGS sequence"/>
</dbReference>
<accession>A0A239A719</accession>
<dbReference type="Pfam" id="PF00892">
    <property type="entry name" value="EamA"/>
    <property type="match status" value="2"/>
</dbReference>
<feature type="domain" description="EamA" evidence="7">
    <location>
        <begin position="9"/>
        <end position="146"/>
    </location>
</feature>
<proteinExistence type="predicted"/>
<feature type="transmembrane region" description="Helical" evidence="6">
    <location>
        <begin position="249"/>
        <end position="269"/>
    </location>
</feature>
<feature type="domain" description="EamA" evidence="7">
    <location>
        <begin position="156"/>
        <end position="290"/>
    </location>
</feature>
<evidence type="ECO:0000256" key="1">
    <source>
        <dbReference type="ARBA" id="ARBA00004651"/>
    </source>
</evidence>
<feature type="transmembrane region" description="Helical" evidence="6">
    <location>
        <begin position="78"/>
        <end position="99"/>
    </location>
</feature>
<dbReference type="InterPro" id="IPR037185">
    <property type="entry name" value="EmrE-like"/>
</dbReference>
<keyword evidence="3 6" id="KW-0812">Transmembrane</keyword>
<dbReference type="InterPro" id="IPR051258">
    <property type="entry name" value="Diverse_Substrate_Transporter"/>
</dbReference>
<dbReference type="PANTHER" id="PTHR42920">
    <property type="entry name" value="OS03G0707200 PROTEIN-RELATED"/>
    <property type="match status" value="1"/>
</dbReference>
<keyword evidence="5 6" id="KW-0472">Membrane</keyword>
<feature type="transmembrane region" description="Helical" evidence="6">
    <location>
        <begin position="214"/>
        <end position="237"/>
    </location>
</feature>
<dbReference type="SUPFAM" id="SSF103481">
    <property type="entry name" value="Multidrug resistance efflux transporter EmrE"/>
    <property type="match status" value="2"/>
</dbReference>
<name>A0A239A719_9BACT</name>
<feature type="transmembrane region" description="Helical" evidence="6">
    <location>
        <begin position="275"/>
        <end position="293"/>
    </location>
</feature>
<gene>
    <name evidence="8" type="ORF">SAMN04488503_1884</name>
</gene>
<feature type="transmembrane region" description="Helical" evidence="6">
    <location>
        <begin position="105"/>
        <end position="122"/>
    </location>
</feature>
<evidence type="ECO:0000256" key="2">
    <source>
        <dbReference type="ARBA" id="ARBA00022475"/>
    </source>
</evidence>
<reference evidence="8 9" key="1">
    <citation type="submission" date="2017-06" db="EMBL/GenBank/DDBJ databases">
        <authorList>
            <person name="Kim H.J."/>
            <person name="Triplett B.A."/>
        </authorList>
    </citation>
    <scope>NUCLEOTIDE SEQUENCE [LARGE SCALE GENOMIC DNA]</scope>
    <source>
        <strain evidence="8 9">DSM 13116</strain>
    </source>
</reference>
<dbReference type="GO" id="GO:0005886">
    <property type="term" value="C:plasma membrane"/>
    <property type="evidence" value="ECO:0007669"/>
    <property type="project" value="UniProtKB-SubCell"/>
</dbReference>
<feature type="transmembrane region" description="Helical" evidence="6">
    <location>
        <begin position="129"/>
        <end position="147"/>
    </location>
</feature>